<keyword evidence="3" id="KW-1185">Reference proteome</keyword>
<dbReference type="OrthoDB" id="5902804at2759"/>
<sequence length="218" mass="25806">MVIELQVALEEWPPGPKYLFDSVGERAFFESFYAHPLIPIESITESVREKRMDFLKKCITHNGSPEFTHNLRFHIYDLANDWMLNADEIKSKEVITLFQKGLDSEARDILKVMENMELLPYELFDVAVARIRKWFDTNEKEDLMMRSLRMSFMNDRMMKCIRESKMEVVLVSPDDINQLMRQVRICLNRVQSNDQAVKINHLAVDFEKLIMMIQKSCF</sequence>
<evidence type="ECO:0000313" key="4">
    <source>
        <dbReference type="WBParaSite" id="nOo.2.0.1.t09200-RA"/>
    </source>
</evidence>
<proteinExistence type="predicted"/>
<evidence type="ECO:0000259" key="1">
    <source>
        <dbReference type="Pfam" id="PF14656"/>
    </source>
</evidence>
<reference evidence="2 3" key="2">
    <citation type="submission" date="2018-08" db="EMBL/GenBank/DDBJ databases">
        <authorList>
            <person name="Laetsch R D."/>
            <person name="Stevens L."/>
            <person name="Kumar S."/>
            <person name="Blaxter L. M."/>
        </authorList>
    </citation>
    <scope>NUCLEOTIDE SEQUENCE [LARGE SCALE GENOMIC DNA]</scope>
</reference>
<dbReference type="EMBL" id="UYRW01004314">
    <property type="protein sequence ID" value="VDM92490.1"/>
    <property type="molecule type" value="Genomic_DNA"/>
</dbReference>
<accession>A0A182EM57</accession>
<name>A0A182EM57_ONCOC</name>
<dbReference type="Proteomes" id="UP000271087">
    <property type="component" value="Unassembled WGS sequence"/>
</dbReference>
<evidence type="ECO:0000313" key="3">
    <source>
        <dbReference type="Proteomes" id="UP000271087"/>
    </source>
</evidence>
<gene>
    <name evidence="2" type="ORF">NOO_LOCUS9200</name>
</gene>
<dbReference type="InterPro" id="IPR029257">
    <property type="entry name" value="RAB3GAP2_C"/>
</dbReference>
<reference evidence="4" key="1">
    <citation type="submission" date="2016-06" db="UniProtKB">
        <authorList>
            <consortium name="WormBaseParasite"/>
        </authorList>
    </citation>
    <scope>IDENTIFICATION</scope>
</reference>
<dbReference type="STRING" id="42157.A0A182EM57"/>
<dbReference type="Pfam" id="PF14656">
    <property type="entry name" value="RAB3GAP2_C"/>
    <property type="match status" value="1"/>
</dbReference>
<dbReference type="AlphaFoldDB" id="A0A182EM57"/>
<evidence type="ECO:0000313" key="2">
    <source>
        <dbReference type="EMBL" id="VDM92490.1"/>
    </source>
</evidence>
<organism evidence="4">
    <name type="scientific">Onchocerca ochengi</name>
    <name type="common">Filarial nematode worm</name>
    <dbReference type="NCBI Taxonomy" id="42157"/>
    <lineage>
        <taxon>Eukaryota</taxon>
        <taxon>Metazoa</taxon>
        <taxon>Ecdysozoa</taxon>
        <taxon>Nematoda</taxon>
        <taxon>Chromadorea</taxon>
        <taxon>Rhabditida</taxon>
        <taxon>Spirurina</taxon>
        <taxon>Spiruromorpha</taxon>
        <taxon>Filarioidea</taxon>
        <taxon>Onchocercidae</taxon>
        <taxon>Onchocerca</taxon>
    </lineage>
</organism>
<dbReference type="WBParaSite" id="nOo.2.0.1.t09200-RA">
    <property type="protein sequence ID" value="nOo.2.0.1.t09200-RA"/>
    <property type="gene ID" value="nOo.2.0.1.g09200"/>
</dbReference>
<protein>
    <submittedName>
        <fullName evidence="4">RAB3GAP2_C domain-containing protein</fullName>
    </submittedName>
</protein>
<feature type="domain" description="Rab3GAP regulatory subunit C-terminal" evidence="1">
    <location>
        <begin position="18"/>
        <end position="187"/>
    </location>
</feature>